<sequence>MPRQCELMMQSRAAVTHPGLILILMPRDARTQTSPRLAAFRCCRQEVDVWSRGQDGSTKWKLGALPGIKLMNLTAASGHHDTNTAWVGPMWKLLCRVHQGVCVRWSPLRVSCFGNFCVRLRVSVRHAHPRCGHGARTCPESDAAMRGLSSSST</sequence>
<proteinExistence type="predicted"/>
<keyword evidence="2" id="KW-1185">Reference proteome</keyword>
<organism evidence="1 2">
    <name type="scientific">Pleuronectes platessa</name>
    <name type="common">European plaice</name>
    <dbReference type="NCBI Taxonomy" id="8262"/>
    <lineage>
        <taxon>Eukaryota</taxon>
        <taxon>Metazoa</taxon>
        <taxon>Chordata</taxon>
        <taxon>Craniata</taxon>
        <taxon>Vertebrata</taxon>
        <taxon>Euteleostomi</taxon>
        <taxon>Actinopterygii</taxon>
        <taxon>Neopterygii</taxon>
        <taxon>Teleostei</taxon>
        <taxon>Neoteleostei</taxon>
        <taxon>Acanthomorphata</taxon>
        <taxon>Carangaria</taxon>
        <taxon>Pleuronectiformes</taxon>
        <taxon>Pleuronectoidei</taxon>
        <taxon>Pleuronectidae</taxon>
        <taxon>Pleuronectes</taxon>
    </lineage>
</organism>
<name>A0A9N7UW57_PLEPL</name>
<evidence type="ECO:0000313" key="1">
    <source>
        <dbReference type="EMBL" id="CAB1440552.1"/>
    </source>
</evidence>
<gene>
    <name evidence="1" type="ORF">PLEPLA_LOCUS28318</name>
</gene>
<evidence type="ECO:0000313" key="2">
    <source>
        <dbReference type="Proteomes" id="UP001153269"/>
    </source>
</evidence>
<reference evidence="1" key="1">
    <citation type="submission" date="2020-03" db="EMBL/GenBank/DDBJ databases">
        <authorList>
            <person name="Weist P."/>
        </authorList>
    </citation>
    <scope>NUCLEOTIDE SEQUENCE</scope>
</reference>
<dbReference type="AlphaFoldDB" id="A0A9N7UW57"/>
<protein>
    <submittedName>
        <fullName evidence="1">Uncharacterized protein</fullName>
    </submittedName>
</protein>
<dbReference type="EMBL" id="CADEAL010002469">
    <property type="protein sequence ID" value="CAB1440552.1"/>
    <property type="molecule type" value="Genomic_DNA"/>
</dbReference>
<accession>A0A9N7UW57</accession>
<dbReference type="Proteomes" id="UP001153269">
    <property type="component" value="Unassembled WGS sequence"/>
</dbReference>
<comment type="caution">
    <text evidence="1">The sequence shown here is derived from an EMBL/GenBank/DDBJ whole genome shotgun (WGS) entry which is preliminary data.</text>
</comment>